<keyword evidence="1" id="KW-0812">Transmembrane</keyword>
<gene>
    <name evidence="3" type="ORF">EJ05DRAFT_504927</name>
</gene>
<evidence type="ECO:0000256" key="2">
    <source>
        <dbReference type="SAM" id="SignalP"/>
    </source>
</evidence>
<dbReference type="RefSeq" id="XP_033595725.1">
    <property type="nucleotide sequence ID" value="XM_033747637.1"/>
</dbReference>
<keyword evidence="4" id="KW-1185">Reference proteome</keyword>
<reference evidence="3" key="1">
    <citation type="journal article" date="2020" name="Stud. Mycol.">
        <title>101 Dothideomycetes genomes: a test case for predicting lifestyles and emergence of pathogens.</title>
        <authorList>
            <person name="Haridas S."/>
            <person name="Albert R."/>
            <person name="Binder M."/>
            <person name="Bloem J."/>
            <person name="Labutti K."/>
            <person name="Salamov A."/>
            <person name="Andreopoulos B."/>
            <person name="Baker S."/>
            <person name="Barry K."/>
            <person name="Bills G."/>
            <person name="Bluhm B."/>
            <person name="Cannon C."/>
            <person name="Castanera R."/>
            <person name="Culley D."/>
            <person name="Daum C."/>
            <person name="Ezra D."/>
            <person name="Gonzalez J."/>
            <person name="Henrissat B."/>
            <person name="Kuo A."/>
            <person name="Liang C."/>
            <person name="Lipzen A."/>
            <person name="Lutzoni F."/>
            <person name="Magnuson J."/>
            <person name="Mondo S."/>
            <person name="Nolan M."/>
            <person name="Ohm R."/>
            <person name="Pangilinan J."/>
            <person name="Park H.-J."/>
            <person name="Ramirez L."/>
            <person name="Alfaro M."/>
            <person name="Sun H."/>
            <person name="Tritt A."/>
            <person name="Yoshinaga Y."/>
            <person name="Zwiers L.-H."/>
            <person name="Turgeon B."/>
            <person name="Goodwin S."/>
            <person name="Spatafora J."/>
            <person name="Crous P."/>
            <person name="Grigoriev I."/>
        </authorList>
    </citation>
    <scope>NUCLEOTIDE SEQUENCE</scope>
    <source>
        <strain evidence="3">CBS 121739</strain>
    </source>
</reference>
<proteinExistence type="predicted"/>
<evidence type="ECO:0000256" key="1">
    <source>
        <dbReference type="SAM" id="Phobius"/>
    </source>
</evidence>
<organism evidence="3 4">
    <name type="scientific">Pseudovirgaria hyperparasitica</name>
    <dbReference type="NCBI Taxonomy" id="470096"/>
    <lineage>
        <taxon>Eukaryota</taxon>
        <taxon>Fungi</taxon>
        <taxon>Dikarya</taxon>
        <taxon>Ascomycota</taxon>
        <taxon>Pezizomycotina</taxon>
        <taxon>Dothideomycetes</taxon>
        <taxon>Dothideomycetes incertae sedis</taxon>
        <taxon>Acrospermales</taxon>
        <taxon>Acrospermaceae</taxon>
        <taxon>Pseudovirgaria</taxon>
    </lineage>
</organism>
<keyword evidence="1" id="KW-0472">Membrane</keyword>
<dbReference type="AlphaFoldDB" id="A0A6A6VU59"/>
<feature type="signal peptide" evidence="2">
    <location>
        <begin position="1"/>
        <end position="25"/>
    </location>
</feature>
<evidence type="ECO:0000313" key="3">
    <source>
        <dbReference type="EMBL" id="KAF2753274.1"/>
    </source>
</evidence>
<protein>
    <submittedName>
        <fullName evidence="3">Uncharacterized protein</fullName>
    </submittedName>
</protein>
<dbReference type="Proteomes" id="UP000799437">
    <property type="component" value="Unassembled WGS sequence"/>
</dbReference>
<evidence type="ECO:0000313" key="4">
    <source>
        <dbReference type="Proteomes" id="UP000799437"/>
    </source>
</evidence>
<keyword evidence="1" id="KW-1133">Transmembrane helix</keyword>
<keyword evidence="2" id="KW-0732">Signal</keyword>
<name>A0A6A6VU59_9PEZI</name>
<feature type="chain" id="PRO_5025570640" evidence="2">
    <location>
        <begin position="26"/>
        <end position="151"/>
    </location>
</feature>
<accession>A0A6A6VU59</accession>
<sequence length="151" mass="16076">MASAASMTALWSLITLLFFTSTTTSVRITRPTYFQTLAPSSSSSTDSTHLLKRLTGDAKTGVALGVVCGVFAIVSLIVAYTGIMYNRKKKAKAKARQLEIENGIAMETDGRGEQAALGDQMPPVYQQTVNQAALGTTKGIDVSKIRPSRTG</sequence>
<feature type="transmembrane region" description="Helical" evidence="1">
    <location>
        <begin position="62"/>
        <end position="85"/>
    </location>
</feature>
<dbReference type="GeneID" id="54488691"/>
<dbReference type="EMBL" id="ML996584">
    <property type="protein sequence ID" value="KAF2753274.1"/>
    <property type="molecule type" value="Genomic_DNA"/>
</dbReference>